<dbReference type="AlphaFoldDB" id="A0A1R3L131"/>
<reference evidence="2" key="1">
    <citation type="submission" date="2013-09" db="EMBL/GenBank/DDBJ databases">
        <title>Corchorus olitorius genome sequencing.</title>
        <authorList>
            <person name="Alam M."/>
            <person name="Haque M.S."/>
            <person name="Islam M.S."/>
            <person name="Emdad E.M."/>
            <person name="Islam M.M."/>
            <person name="Ahmed B."/>
            <person name="Halim A."/>
            <person name="Hossen Q.M.M."/>
            <person name="Hossain M.Z."/>
            <person name="Ahmed R."/>
            <person name="Khan M.M."/>
            <person name="Islam R."/>
            <person name="Rashid M.M."/>
            <person name="Khan S.A."/>
            <person name="Rahman M.S."/>
            <person name="Alam M."/>
            <person name="Yahiya A.S."/>
            <person name="Khan M.S."/>
            <person name="Azam M.S."/>
            <person name="Haque T."/>
            <person name="Lashkar M.Z.H."/>
            <person name="Akhand A.I."/>
            <person name="Morshed G."/>
            <person name="Roy S."/>
            <person name="Uddin K.S."/>
            <person name="Rabeya T."/>
            <person name="Hossain A.S."/>
            <person name="Chowdhury A."/>
            <person name="Snigdha A.R."/>
            <person name="Mortoza M.S."/>
            <person name="Matin S.A."/>
            <person name="Hoque S.M.E."/>
            <person name="Islam M.K."/>
            <person name="Roy D.K."/>
            <person name="Haider R."/>
            <person name="Moosa M.M."/>
            <person name="Elias S.M."/>
            <person name="Hasan A.M."/>
            <person name="Jahan S."/>
            <person name="Shafiuddin M."/>
            <person name="Mahmood N."/>
            <person name="Shommy N.S."/>
        </authorList>
    </citation>
    <scope>NUCLEOTIDE SEQUENCE [LARGE SCALE GENOMIC DNA]</scope>
    <source>
        <strain evidence="2">cv. O-4</strain>
    </source>
</reference>
<keyword evidence="2" id="KW-1185">Reference proteome</keyword>
<dbReference type="EMBL" id="AWUE01005394">
    <property type="protein sequence ID" value="OMP13010.1"/>
    <property type="molecule type" value="Genomic_DNA"/>
</dbReference>
<accession>A0A1R3L131</accession>
<protein>
    <submittedName>
        <fullName evidence="1">Uncharacterized protein</fullName>
    </submittedName>
</protein>
<evidence type="ECO:0000313" key="2">
    <source>
        <dbReference type="Proteomes" id="UP000187203"/>
    </source>
</evidence>
<sequence>MPKSVGRDVDDVRLLYLARRVLTTRNYLLREILR</sequence>
<comment type="caution">
    <text evidence="1">The sequence shown here is derived from an EMBL/GenBank/DDBJ whole genome shotgun (WGS) entry which is preliminary data.</text>
</comment>
<organism evidence="1 2">
    <name type="scientific">Corchorus olitorius</name>
    <dbReference type="NCBI Taxonomy" id="93759"/>
    <lineage>
        <taxon>Eukaryota</taxon>
        <taxon>Viridiplantae</taxon>
        <taxon>Streptophyta</taxon>
        <taxon>Embryophyta</taxon>
        <taxon>Tracheophyta</taxon>
        <taxon>Spermatophyta</taxon>
        <taxon>Magnoliopsida</taxon>
        <taxon>eudicotyledons</taxon>
        <taxon>Gunneridae</taxon>
        <taxon>Pentapetalae</taxon>
        <taxon>rosids</taxon>
        <taxon>malvids</taxon>
        <taxon>Malvales</taxon>
        <taxon>Malvaceae</taxon>
        <taxon>Grewioideae</taxon>
        <taxon>Apeibeae</taxon>
        <taxon>Corchorus</taxon>
    </lineage>
</organism>
<evidence type="ECO:0000313" key="1">
    <source>
        <dbReference type="EMBL" id="OMP13010.1"/>
    </source>
</evidence>
<proteinExistence type="predicted"/>
<name>A0A1R3L131_9ROSI</name>
<dbReference type="Proteomes" id="UP000187203">
    <property type="component" value="Unassembled WGS sequence"/>
</dbReference>
<gene>
    <name evidence="1" type="ORF">COLO4_02439</name>
</gene>